<organism evidence="7 8">
    <name type="scientific">Bodo saltans</name>
    <name type="common">Flagellated protozoan</name>
    <dbReference type="NCBI Taxonomy" id="75058"/>
    <lineage>
        <taxon>Eukaryota</taxon>
        <taxon>Discoba</taxon>
        <taxon>Euglenozoa</taxon>
        <taxon>Kinetoplastea</taxon>
        <taxon>Metakinetoplastina</taxon>
        <taxon>Eubodonida</taxon>
        <taxon>Bodonidae</taxon>
        <taxon>Bodo</taxon>
    </lineage>
</organism>
<feature type="compositionally biased region" description="Low complexity" evidence="5">
    <location>
        <begin position="487"/>
        <end position="525"/>
    </location>
</feature>
<feature type="region of interest" description="Disordered" evidence="5">
    <location>
        <begin position="544"/>
        <end position="589"/>
    </location>
</feature>
<dbReference type="PANTHER" id="PTHR48039">
    <property type="entry name" value="RNA-BINDING MOTIF PROTEIN 14B"/>
    <property type="match status" value="1"/>
</dbReference>
<dbReference type="GO" id="GO:0003729">
    <property type="term" value="F:mRNA binding"/>
    <property type="evidence" value="ECO:0007669"/>
    <property type="project" value="TreeGrafter"/>
</dbReference>
<dbReference type="EMBL" id="CYKH01000079">
    <property type="protein sequence ID" value="CUE69815.1"/>
    <property type="molecule type" value="Genomic_DNA"/>
</dbReference>
<dbReference type="InterPro" id="IPR012677">
    <property type="entry name" value="Nucleotide-bd_a/b_plait_sf"/>
</dbReference>
<dbReference type="VEuPathDB" id="TriTrypDB:BSAL_52180"/>
<keyword evidence="8" id="KW-1185">Reference proteome</keyword>
<feature type="region of interest" description="Disordered" evidence="5">
    <location>
        <begin position="288"/>
        <end position="461"/>
    </location>
</feature>
<comment type="subcellular location">
    <subcellularLocation>
        <location evidence="1">Nucleus</location>
    </subcellularLocation>
</comment>
<protein>
    <submittedName>
        <fullName evidence="7">RNA-binding protein, putative</fullName>
    </submittedName>
</protein>
<dbReference type="Gene3D" id="3.30.70.330">
    <property type="match status" value="1"/>
</dbReference>
<feature type="compositionally biased region" description="Low complexity" evidence="5">
    <location>
        <begin position="544"/>
        <end position="586"/>
    </location>
</feature>
<dbReference type="GO" id="GO:0005730">
    <property type="term" value="C:nucleolus"/>
    <property type="evidence" value="ECO:0007669"/>
    <property type="project" value="TreeGrafter"/>
</dbReference>
<dbReference type="InterPro" id="IPR000504">
    <property type="entry name" value="RRM_dom"/>
</dbReference>
<feature type="compositionally biased region" description="Low complexity" evidence="5">
    <location>
        <begin position="339"/>
        <end position="405"/>
    </location>
</feature>
<dbReference type="SMART" id="SM00360">
    <property type="entry name" value="RRM"/>
    <property type="match status" value="1"/>
</dbReference>
<evidence type="ECO:0000256" key="4">
    <source>
        <dbReference type="PROSITE-ProRule" id="PRU00176"/>
    </source>
</evidence>
<accession>A0A0S4IRL0</accession>
<sequence length="620" mass="69956">MELSFNSHGSPNTTMTTTMVEVSSHEKVVSPHSSSDNNNNPFQRKASISMSSASLTRSMMDLSLMQDSQHQMHRSNVSNNNNSVVLDAVKLAGVNAQSSPSLQQHHQPLIAVDNNSPSEVAQASSFFTLGLQDSSSPFMKDQPPMLRQQHHQQQLPQQHIIPDTQKTILLGAPAPALTVTVGNTAAAVVARAQQQSQSQAQPVMVGVPQQRKTNLYVSSLPKHFSEGDLLQMFQRYGNVVSCMAARDAVGGCKGYGFVNFAVESSATQAIAELHGLLLQGRMLHVRLADPRANPPPTLKQPVAQVISPPSHHQNGQTYTHHQQQMQVSSPIQPHQMFAQHNQQTQQVMTQQQQQPQSGHQQQQPSHHQQHHQQPQPQYFVDQQHQQPIDAPHQQHQQQVVYRDQQSAVGMDQRYHQPAPPQQHQHQQYSHQQYAHPQQPQSVQFHHYSTERRDSGDSVGSGMGGSLSALAVHSAAFHGYHQEDYYSQQQQQLHQQQQQSRQPQQFSTTGYPQHQPQPVYHQQQQQLTSDLHHTANYRHTVSLSQPYPQQQQHQQQPQLLQPQQQQTHQHSYQQLMQQTYAGQQQQQHNGHHALLSAGDEVRYVRERTRGPSDYTYESIIS</sequence>
<evidence type="ECO:0000256" key="5">
    <source>
        <dbReference type="SAM" id="MobiDB-lite"/>
    </source>
</evidence>
<dbReference type="AlphaFoldDB" id="A0A0S4IRL0"/>
<gene>
    <name evidence="7" type="ORF">BSAL_52180</name>
</gene>
<feature type="compositionally biased region" description="Low complexity" evidence="5">
    <location>
        <begin position="421"/>
        <end position="441"/>
    </location>
</feature>
<evidence type="ECO:0000259" key="6">
    <source>
        <dbReference type="PROSITE" id="PS50102"/>
    </source>
</evidence>
<dbReference type="PANTHER" id="PTHR48039:SF1">
    <property type="entry name" value="RNA BINDING MOTIF PROTEIN 14 ISOFORM X1"/>
    <property type="match status" value="1"/>
</dbReference>
<dbReference type="PROSITE" id="PS50102">
    <property type="entry name" value="RRM"/>
    <property type="match status" value="1"/>
</dbReference>
<evidence type="ECO:0000256" key="3">
    <source>
        <dbReference type="ARBA" id="ARBA00023242"/>
    </source>
</evidence>
<proteinExistence type="predicted"/>
<evidence type="ECO:0000256" key="2">
    <source>
        <dbReference type="ARBA" id="ARBA00022884"/>
    </source>
</evidence>
<evidence type="ECO:0000313" key="8">
    <source>
        <dbReference type="Proteomes" id="UP000051952"/>
    </source>
</evidence>
<feature type="compositionally biased region" description="Polar residues" evidence="5">
    <location>
        <begin position="310"/>
        <end position="332"/>
    </location>
</feature>
<dbReference type="Proteomes" id="UP000051952">
    <property type="component" value="Unassembled WGS sequence"/>
</dbReference>
<name>A0A0S4IRL0_BODSA</name>
<dbReference type="OrthoDB" id="439808at2759"/>
<keyword evidence="2 4" id="KW-0694">RNA-binding</keyword>
<feature type="domain" description="RRM" evidence="6">
    <location>
        <begin position="213"/>
        <end position="290"/>
    </location>
</feature>
<feature type="compositionally biased region" description="Low complexity" evidence="5">
    <location>
        <begin position="30"/>
        <end position="41"/>
    </location>
</feature>
<dbReference type="CDD" id="cd00590">
    <property type="entry name" value="RRM_SF"/>
    <property type="match status" value="1"/>
</dbReference>
<dbReference type="InterPro" id="IPR051945">
    <property type="entry name" value="RRM_MRD1_RNA_proc_ribogen"/>
</dbReference>
<feature type="region of interest" description="Disordered" evidence="5">
    <location>
        <begin position="22"/>
        <end position="44"/>
    </location>
</feature>
<reference evidence="8" key="1">
    <citation type="submission" date="2015-09" db="EMBL/GenBank/DDBJ databases">
        <authorList>
            <consortium name="Pathogen Informatics"/>
        </authorList>
    </citation>
    <scope>NUCLEOTIDE SEQUENCE [LARGE SCALE GENOMIC DNA]</scope>
    <source>
        <strain evidence="8">Lake Konstanz</strain>
    </source>
</reference>
<dbReference type="Pfam" id="PF00076">
    <property type="entry name" value="RRM_1"/>
    <property type="match status" value="1"/>
</dbReference>
<evidence type="ECO:0000256" key="1">
    <source>
        <dbReference type="ARBA" id="ARBA00004123"/>
    </source>
</evidence>
<dbReference type="InterPro" id="IPR035979">
    <property type="entry name" value="RBD_domain_sf"/>
</dbReference>
<dbReference type="SUPFAM" id="SSF54928">
    <property type="entry name" value="RNA-binding domain, RBD"/>
    <property type="match status" value="1"/>
</dbReference>
<evidence type="ECO:0000313" key="7">
    <source>
        <dbReference type="EMBL" id="CUE69815.1"/>
    </source>
</evidence>
<keyword evidence="3" id="KW-0539">Nucleus</keyword>
<feature type="region of interest" description="Disordered" evidence="5">
    <location>
        <begin position="485"/>
        <end position="527"/>
    </location>
</feature>